<dbReference type="InterPro" id="IPR047817">
    <property type="entry name" value="ABC2_TM_bact-type"/>
</dbReference>
<evidence type="ECO:0000256" key="8">
    <source>
        <dbReference type="ARBA" id="ARBA00023136"/>
    </source>
</evidence>
<comment type="caution">
    <text evidence="11">The sequence shown here is derived from an EMBL/GenBank/DDBJ whole genome shotgun (WGS) entry which is preliminary data.</text>
</comment>
<feature type="transmembrane region" description="Helical" evidence="9">
    <location>
        <begin position="126"/>
        <end position="147"/>
    </location>
</feature>
<dbReference type="PROSITE" id="PS51012">
    <property type="entry name" value="ABC_TM2"/>
    <property type="match status" value="1"/>
</dbReference>
<comment type="similarity">
    <text evidence="2 9">Belongs to the ABC-2 integral membrane protein family.</text>
</comment>
<keyword evidence="7 9" id="KW-1133">Transmembrane helix</keyword>
<dbReference type="PRINTS" id="PR00164">
    <property type="entry name" value="ABC2TRNSPORT"/>
</dbReference>
<organism evidence="11 12">
    <name type="scientific">Lancefieldella rimae</name>
    <dbReference type="NCBI Taxonomy" id="1383"/>
    <lineage>
        <taxon>Bacteria</taxon>
        <taxon>Bacillati</taxon>
        <taxon>Actinomycetota</taxon>
        <taxon>Coriobacteriia</taxon>
        <taxon>Coriobacteriales</taxon>
        <taxon>Atopobiaceae</taxon>
        <taxon>Lancefieldella</taxon>
    </lineage>
</organism>
<evidence type="ECO:0000256" key="6">
    <source>
        <dbReference type="ARBA" id="ARBA00022692"/>
    </source>
</evidence>
<evidence type="ECO:0000259" key="10">
    <source>
        <dbReference type="PROSITE" id="PS51012"/>
    </source>
</evidence>
<dbReference type="Pfam" id="PF01061">
    <property type="entry name" value="ABC2_membrane"/>
    <property type="match status" value="1"/>
</dbReference>
<gene>
    <name evidence="11" type="ORF">IV60_GL000253</name>
</gene>
<feature type="transmembrane region" description="Helical" evidence="9">
    <location>
        <begin position="153"/>
        <end position="179"/>
    </location>
</feature>
<feature type="transmembrane region" description="Helical" evidence="9">
    <location>
        <begin position="244"/>
        <end position="263"/>
    </location>
</feature>
<evidence type="ECO:0000313" key="11">
    <source>
        <dbReference type="EMBL" id="KRO03075.1"/>
    </source>
</evidence>
<dbReference type="PANTHER" id="PTHR30413">
    <property type="entry name" value="INNER MEMBRANE TRANSPORT PERMEASE"/>
    <property type="match status" value="1"/>
</dbReference>
<evidence type="ECO:0000256" key="2">
    <source>
        <dbReference type="ARBA" id="ARBA00007783"/>
    </source>
</evidence>
<dbReference type="PIRSF" id="PIRSF006648">
    <property type="entry name" value="DrrB"/>
    <property type="match status" value="1"/>
</dbReference>
<feature type="transmembrane region" description="Helical" evidence="9">
    <location>
        <begin position="186"/>
        <end position="205"/>
    </location>
</feature>
<keyword evidence="5" id="KW-0997">Cell inner membrane</keyword>
<evidence type="ECO:0000256" key="7">
    <source>
        <dbReference type="ARBA" id="ARBA00022989"/>
    </source>
</evidence>
<dbReference type="PANTHER" id="PTHR30413:SF8">
    <property type="entry name" value="TRANSPORT PERMEASE PROTEIN"/>
    <property type="match status" value="1"/>
</dbReference>
<protein>
    <recommendedName>
        <fullName evidence="9">Transport permease protein</fullName>
    </recommendedName>
</protein>
<proteinExistence type="inferred from homology"/>
<name>A0ABR5Q2B2_9ACTN</name>
<sequence>MAKETSDMLAVSGRDAWYPPKQRDQYILRQLVGKDFKLKYRRSVLGVVWSVLNPLLMMIVMAVVFSTFLGNRAADVVNYPLYLILGNTAFQLMSDATTMGMRSIIDASSLLKKVRINRLVFPVQKVLFAVVNYAFSLIAVAVVMVVFQIPLTVYALLMPVALLLLTLFCVGISLLLSALAVFFRDIIHLWSVVVTAWMYGTPLFYSVNIMSPWMLQVERFNPMYHYVTFIRDCLLFQQLPSRGTIMGCVVAAFVVLIVGYAVFRRLEKRFILFI</sequence>
<evidence type="ECO:0000313" key="12">
    <source>
        <dbReference type="Proteomes" id="UP000051927"/>
    </source>
</evidence>
<dbReference type="InterPro" id="IPR013525">
    <property type="entry name" value="ABC2_TM"/>
</dbReference>
<dbReference type="EMBL" id="JQCP01000001">
    <property type="protein sequence ID" value="KRO03075.1"/>
    <property type="molecule type" value="Genomic_DNA"/>
</dbReference>
<evidence type="ECO:0000256" key="5">
    <source>
        <dbReference type="ARBA" id="ARBA00022519"/>
    </source>
</evidence>
<keyword evidence="8 9" id="KW-0472">Membrane</keyword>
<feature type="domain" description="ABC transmembrane type-2" evidence="10">
    <location>
        <begin position="45"/>
        <end position="266"/>
    </location>
</feature>
<keyword evidence="3 9" id="KW-0813">Transport</keyword>
<dbReference type="InterPro" id="IPR000412">
    <property type="entry name" value="ABC_2_transport"/>
</dbReference>
<evidence type="ECO:0000256" key="3">
    <source>
        <dbReference type="ARBA" id="ARBA00022448"/>
    </source>
</evidence>
<accession>A0ABR5Q2B2</accession>
<keyword evidence="12" id="KW-1185">Reference proteome</keyword>
<reference evidence="11 12" key="1">
    <citation type="journal article" date="2015" name="Genome Announc.">
        <title>Expanding the biotechnology potential of lactobacilli through comparative genomics of 213 strains and associated genera.</title>
        <authorList>
            <person name="Sun Z."/>
            <person name="Harris H.M."/>
            <person name="McCann A."/>
            <person name="Guo C."/>
            <person name="Argimon S."/>
            <person name="Zhang W."/>
            <person name="Yang X."/>
            <person name="Jeffery I.B."/>
            <person name="Cooney J.C."/>
            <person name="Kagawa T.F."/>
            <person name="Liu W."/>
            <person name="Song Y."/>
            <person name="Salvetti E."/>
            <person name="Wrobel A."/>
            <person name="Rasinkangas P."/>
            <person name="Parkhill J."/>
            <person name="Rea M.C."/>
            <person name="O'Sullivan O."/>
            <person name="Ritari J."/>
            <person name="Douillard F.P."/>
            <person name="Paul Ross R."/>
            <person name="Yang R."/>
            <person name="Briner A.E."/>
            <person name="Felis G.E."/>
            <person name="de Vos W.M."/>
            <person name="Barrangou R."/>
            <person name="Klaenhammer T.R."/>
            <person name="Caufield P.W."/>
            <person name="Cui Y."/>
            <person name="Zhang H."/>
            <person name="O'Toole P.W."/>
        </authorList>
    </citation>
    <scope>NUCLEOTIDE SEQUENCE [LARGE SCALE GENOMIC DNA]</scope>
    <source>
        <strain evidence="11 12">DSM 7090</strain>
    </source>
</reference>
<evidence type="ECO:0000256" key="1">
    <source>
        <dbReference type="ARBA" id="ARBA00004429"/>
    </source>
</evidence>
<keyword evidence="6 9" id="KW-0812">Transmembrane</keyword>
<evidence type="ECO:0000256" key="4">
    <source>
        <dbReference type="ARBA" id="ARBA00022475"/>
    </source>
</evidence>
<feature type="transmembrane region" description="Helical" evidence="9">
    <location>
        <begin position="81"/>
        <end position="105"/>
    </location>
</feature>
<evidence type="ECO:0000256" key="9">
    <source>
        <dbReference type="RuleBase" id="RU361157"/>
    </source>
</evidence>
<comment type="subcellular location">
    <subcellularLocation>
        <location evidence="1">Cell inner membrane</location>
        <topology evidence="1">Multi-pass membrane protein</topology>
    </subcellularLocation>
    <subcellularLocation>
        <location evidence="9">Cell membrane</location>
        <topology evidence="9">Multi-pass membrane protein</topology>
    </subcellularLocation>
</comment>
<keyword evidence="4 9" id="KW-1003">Cell membrane</keyword>
<feature type="transmembrane region" description="Helical" evidence="9">
    <location>
        <begin position="44"/>
        <end position="69"/>
    </location>
</feature>
<dbReference type="Proteomes" id="UP000051927">
    <property type="component" value="Unassembled WGS sequence"/>
</dbReference>